<reference evidence="2 3" key="1">
    <citation type="submission" date="2019-10" db="EMBL/GenBank/DDBJ databases">
        <title>Complete genome sequences for adaption low water activity.</title>
        <authorList>
            <person name="Zhao L."/>
            <person name="Zhong J."/>
        </authorList>
    </citation>
    <scope>NUCLEOTIDE SEQUENCE [LARGE SCALE GENOMIC DNA]</scope>
    <source>
        <strain evidence="2 3">FDU301</strain>
    </source>
</reference>
<dbReference type="EMBL" id="CP045272">
    <property type="protein sequence ID" value="QJX76093.1"/>
    <property type="molecule type" value="Genomic_DNA"/>
</dbReference>
<dbReference type="InterPro" id="IPR023286">
    <property type="entry name" value="ABATE_dom_sf"/>
</dbReference>
<dbReference type="PANTHER" id="PTHR35525:SF3">
    <property type="entry name" value="BLL6575 PROTEIN"/>
    <property type="match status" value="1"/>
</dbReference>
<name>A0A6M6DMT9_PRIMG</name>
<dbReference type="RefSeq" id="WP_171776723.1">
    <property type="nucleotide sequence ID" value="NZ_CP045272.1"/>
</dbReference>
<dbReference type="AlphaFoldDB" id="A0A6M6DMT9"/>
<feature type="domain" description="Zinc finger CGNR" evidence="1">
    <location>
        <begin position="150"/>
        <end position="189"/>
    </location>
</feature>
<evidence type="ECO:0000313" key="3">
    <source>
        <dbReference type="Proteomes" id="UP000501076"/>
    </source>
</evidence>
<dbReference type="Proteomes" id="UP000501076">
    <property type="component" value="Chromosome"/>
</dbReference>
<dbReference type="InterPro" id="IPR010852">
    <property type="entry name" value="ABATE"/>
</dbReference>
<proteinExistence type="predicted"/>
<dbReference type="SUPFAM" id="SSF160904">
    <property type="entry name" value="Jann2411-like"/>
    <property type="match status" value="1"/>
</dbReference>
<evidence type="ECO:0000313" key="2">
    <source>
        <dbReference type="EMBL" id="QJX76093.1"/>
    </source>
</evidence>
<dbReference type="Gene3D" id="1.10.3300.10">
    <property type="entry name" value="Jann2411-like domain"/>
    <property type="match status" value="1"/>
</dbReference>
<accession>A0A6M6DMT9</accession>
<organism evidence="2 3">
    <name type="scientific">Priestia megaterium</name>
    <name type="common">Bacillus megaterium</name>
    <dbReference type="NCBI Taxonomy" id="1404"/>
    <lineage>
        <taxon>Bacteria</taxon>
        <taxon>Bacillati</taxon>
        <taxon>Bacillota</taxon>
        <taxon>Bacilli</taxon>
        <taxon>Bacillales</taxon>
        <taxon>Bacillaceae</taxon>
        <taxon>Priestia</taxon>
    </lineage>
</organism>
<evidence type="ECO:0000259" key="1">
    <source>
        <dbReference type="Pfam" id="PF11706"/>
    </source>
</evidence>
<gene>
    <name evidence="2" type="ORF">FDZ14_07730</name>
</gene>
<dbReference type="PANTHER" id="PTHR35525">
    <property type="entry name" value="BLL6575 PROTEIN"/>
    <property type="match status" value="1"/>
</dbReference>
<sequence>MNKRKKFPLISPFLSLNLVNTEAVSHGRRHELLSEDQDLLDWLHIMCEEIPSLDKTILTMSQSELTEVLHLIYDFRLCLRNNFESIADGNSIDNKWILSLERNIEKAPYVFKIHAQQLVQIPTGSIVNKLFSLLSLDALQLISEGQLNKIRRCSNLDCVLLFIDTTGRRKWCSMKICGNRQKAARFQDKKDRGEKKLEF</sequence>
<protein>
    <submittedName>
        <fullName evidence="2">RNA-binding protein</fullName>
    </submittedName>
</protein>
<dbReference type="InterPro" id="IPR021005">
    <property type="entry name" value="Znf_CGNR"/>
</dbReference>
<dbReference type="Pfam" id="PF11706">
    <property type="entry name" value="zf-CGNR"/>
    <property type="match status" value="1"/>
</dbReference>